<comment type="caution">
    <text evidence="2">The sequence shown here is derived from an EMBL/GenBank/DDBJ whole genome shotgun (WGS) entry which is preliminary data.</text>
</comment>
<dbReference type="Proteomes" id="UP001597233">
    <property type="component" value="Unassembled WGS sequence"/>
</dbReference>
<dbReference type="EMBL" id="JBHUEH010000032">
    <property type="protein sequence ID" value="MFD1887755.1"/>
    <property type="molecule type" value="Genomic_DNA"/>
</dbReference>
<dbReference type="Gene3D" id="2.60.40.4350">
    <property type="match status" value="1"/>
</dbReference>
<dbReference type="InterPro" id="IPR010165">
    <property type="entry name" value="CRISPR-Cmr3_IIIB"/>
</dbReference>
<protein>
    <submittedName>
        <fullName evidence="2">Type III-B CRISPR module-associated protein Cmr3</fullName>
    </submittedName>
</protein>
<feature type="compositionally biased region" description="Basic and acidic residues" evidence="1">
    <location>
        <begin position="354"/>
        <end position="363"/>
    </location>
</feature>
<evidence type="ECO:0000256" key="1">
    <source>
        <dbReference type="SAM" id="MobiDB-lite"/>
    </source>
</evidence>
<name>A0ABW4RNB8_9BACL</name>
<dbReference type="InterPro" id="IPR019117">
    <property type="entry name" value="CRISPR-assoc_protein_Cmr3"/>
</dbReference>
<sequence>MKAFIRVQPLDPIMIRDGRPFTRTPGIRAHTLKNISPSVLAGSIRTMLTKRAQASEGAFTDFKRFTKTKIRGPVYVWKDQMYFAVPQDAQVYENGEHLHIQPVQPQPQMSEDSGFFGTGKMGLYDNLWLPKVAVSQVAEAESGEYKLASKQPTHVSAAYMYRWLSQPTASFRNEYADQVKAWQDELKKSTLKSEHHAFLPLFQKEERTHIERDLLTSRAKDQQLFTTQSLVLPKDLTLQSEITLPEPEQWHGGLSELHPMGGKRRLAHFTEEHTLHEDQWNCPDEVAQALENQSYFRIVLATPAYFRRGWLPSWLNEDMESNKLFGELFNTTLRVRLRWACVPRWEAVSGWRMEKTTEKDQKDQATVQSTSTQPYKGEGHEKAIRRMVPVGSVYFFEVIEDAQGVKGNPAALAKAMWLQSVSDTNRRREAFDQEDGCGLALWGVWHPEL</sequence>
<feature type="compositionally biased region" description="Polar residues" evidence="1">
    <location>
        <begin position="364"/>
        <end position="374"/>
    </location>
</feature>
<dbReference type="Gene3D" id="3.30.70.2940">
    <property type="match status" value="1"/>
</dbReference>
<gene>
    <name evidence="2" type="primary">cmr3</name>
    <name evidence="2" type="ORF">ACFSC9_19950</name>
</gene>
<accession>A0ABW4RNB8</accession>
<dbReference type="NCBIfam" id="TIGR01888">
    <property type="entry name" value="cas_cmr3"/>
    <property type="match status" value="1"/>
</dbReference>
<organism evidence="2 3">
    <name type="scientific">Paenibacillus wenxiniae</name>
    <dbReference type="NCBI Taxonomy" id="1636843"/>
    <lineage>
        <taxon>Bacteria</taxon>
        <taxon>Bacillati</taxon>
        <taxon>Bacillota</taxon>
        <taxon>Bacilli</taxon>
        <taxon>Bacillales</taxon>
        <taxon>Paenibacillaceae</taxon>
        <taxon>Paenibacillus</taxon>
    </lineage>
</organism>
<keyword evidence="3" id="KW-1185">Reference proteome</keyword>
<dbReference type="RefSeq" id="WP_347323955.1">
    <property type="nucleotide sequence ID" value="NZ_JBCGUH010000002.1"/>
</dbReference>
<feature type="region of interest" description="Disordered" evidence="1">
    <location>
        <begin position="354"/>
        <end position="380"/>
    </location>
</feature>
<reference evidence="3" key="1">
    <citation type="journal article" date="2019" name="Int. J. Syst. Evol. Microbiol.">
        <title>The Global Catalogue of Microorganisms (GCM) 10K type strain sequencing project: providing services to taxonomists for standard genome sequencing and annotation.</title>
        <authorList>
            <consortium name="The Broad Institute Genomics Platform"/>
            <consortium name="The Broad Institute Genome Sequencing Center for Infectious Disease"/>
            <person name="Wu L."/>
            <person name="Ma J."/>
        </authorList>
    </citation>
    <scope>NUCLEOTIDE SEQUENCE [LARGE SCALE GENOMIC DNA]</scope>
    <source>
        <strain evidence="3">CCUG 54950</strain>
    </source>
</reference>
<proteinExistence type="predicted"/>
<evidence type="ECO:0000313" key="2">
    <source>
        <dbReference type="EMBL" id="MFD1887755.1"/>
    </source>
</evidence>
<dbReference type="Pfam" id="PF09700">
    <property type="entry name" value="Cas_Cmr3"/>
    <property type="match status" value="1"/>
</dbReference>
<evidence type="ECO:0000313" key="3">
    <source>
        <dbReference type="Proteomes" id="UP001597233"/>
    </source>
</evidence>